<evidence type="ECO:0000313" key="1">
    <source>
        <dbReference type="EMBL" id="KAI8017303.1"/>
    </source>
</evidence>
<sequence length="183" mass="20258">MIFRGTDTMAILLEWIIARMVLRPDIQSKLQFEIESVVGKTRSVCDSDLPNLPYLQNCCQGNPSNAPSRPTSLLAITHNERVWFEPNEFKPKRFLEDDVAIMGSDLKLAPFGLGRRVCPGKAIGLAIVQLWLGQMLQSFKWVASDGGVDLSEVLKLSMEMKNPLVCKAVARVSSNSCFGCVAL</sequence>
<name>A0ACC0HWK1_9ERIC</name>
<evidence type="ECO:0000313" key="2">
    <source>
        <dbReference type="Proteomes" id="UP001060215"/>
    </source>
</evidence>
<keyword evidence="2" id="KW-1185">Reference proteome</keyword>
<dbReference type="EMBL" id="CM045759">
    <property type="protein sequence ID" value="KAI8017303.1"/>
    <property type="molecule type" value="Genomic_DNA"/>
</dbReference>
<accession>A0ACC0HWK1</accession>
<protein>
    <submittedName>
        <fullName evidence="1">Cytochrome P450 78A5</fullName>
    </submittedName>
</protein>
<comment type="caution">
    <text evidence="1">The sequence shown here is derived from an EMBL/GenBank/DDBJ whole genome shotgun (WGS) entry which is preliminary data.</text>
</comment>
<organism evidence="1 2">
    <name type="scientific">Camellia lanceoleosa</name>
    <dbReference type="NCBI Taxonomy" id="1840588"/>
    <lineage>
        <taxon>Eukaryota</taxon>
        <taxon>Viridiplantae</taxon>
        <taxon>Streptophyta</taxon>
        <taxon>Embryophyta</taxon>
        <taxon>Tracheophyta</taxon>
        <taxon>Spermatophyta</taxon>
        <taxon>Magnoliopsida</taxon>
        <taxon>eudicotyledons</taxon>
        <taxon>Gunneridae</taxon>
        <taxon>Pentapetalae</taxon>
        <taxon>asterids</taxon>
        <taxon>Ericales</taxon>
        <taxon>Theaceae</taxon>
        <taxon>Camellia</taxon>
    </lineage>
</organism>
<proteinExistence type="predicted"/>
<reference evidence="1 2" key="1">
    <citation type="journal article" date="2022" name="Plant J.">
        <title>Chromosome-level genome of Camellia lanceoleosa provides a valuable resource for understanding genome evolution and self-incompatibility.</title>
        <authorList>
            <person name="Gong W."/>
            <person name="Xiao S."/>
            <person name="Wang L."/>
            <person name="Liao Z."/>
            <person name="Chang Y."/>
            <person name="Mo W."/>
            <person name="Hu G."/>
            <person name="Li W."/>
            <person name="Zhao G."/>
            <person name="Zhu H."/>
            <person name="Hu X."/>
            <person name="Ji K."/>
            <person name="Xiang X."/>
            <person name="Song Q."/>
            <person name="Yuan D."/>
            <person name="Jin S."/>
            <person name="Zhang L."/>
        </authorList>
    </citation>
    <scope>NUCLEOTIDE SEQUENCE [LARGE SCALE GENOMIC DNA]</scope>
    <source>
        <strain evidence="1">SQ_2022a</strain>
    </source>
</reference>
<gene>
    <name evidence="1" type="ORF">LOK49_LG04G01824</name>
</gene>
<dbReference type="Proteomes" id="UP001060215">
    <property type="component" value="Chromosome 2"/>
</dbReference>